<feature type="region of interest" description="Disordered" evidence="1">
    <location>
        <begin position="373"/>
        <end position="414"/>
    </location>
</feature>
<evidence type="ECO:0000256" key="1">
    <source>
        <dbReference type="SAM" id="MobiDB-lite"/>
    </source>
</evidence>
<feature type="compositionally biased region" description="Polar residues" evidence="1">
    <location>
        <begin position="373"/>
        <end position="385"/>
    </location>
</feature>
<feature type="compositionally biased region" description="Low complexity" evidence="1">
    <location>
        <begin position="96"/>
        <end position="106"/>
    </location>
</feature>
<protein>
    <recommendedName>
        <fullName evidence="4">Coilin</fullName>
    </recommendedName>
</protein>
<evidence type="ECO:0000313" key="2">
    <source>
        <dbReference type="EMBL" id="KAK7440248.1"/>
    </source>
</evidence>
<feature type="compositionally biased region" description="Acidic residues" evidence="1">
    <location>
        <begin position="572"/>
        <end position="591"/>
    </location>
</feature>
<dbReference type="Proteomes" id="UP001498398">
    <property type="component" value="Unassembled WGS sequence"/>
</dbReference>
<feature type="compositionally biased region" description="Low complexity" evidence="1">
    <location>
        <begin position="125"/>
        <end position="159"/>
    </location>
</feature>
<comment type="caution">
    <text evidence="2">The sequence shown here is derived from an EMBL/GenBank/DDBJ whole genome shotgun (WGS) entry which is preliminary data.</text>
</comment>
<proteinExistence type="predicted"/>
<sequence length="717" mass="78609">MRLRLQSTTVSSSLPPLKAWFYHKSAPGSTIADLKKSICTTITSFSHENVQPDEFCCELDGFELLDELEVDGVLREGDLVLLQPKTTKTITRKRSSSSSSIISTQRTRLHRQPNPNKRKREDSSSSDSSSSDESSSDSDSSISSSDSSSSVSSVPSIRPSKLKPPVKNSIISQASSNAILPTVKPSLKTLPRESKPASGPHVPPGFGSVQTHKRNVRRRLKKRYDAAQKEGYTLDPTTLQRVPLVTPTLPKGVSEANSVALGPAVRNIDRGATKSTPNQCQMKAQTSTLVHQTPTVAQSQTQTPEPWAGMDPLALSMFSLGNKNKKKGFKSSMAMRMPRVGKKVFADEEGGAEQEQERNFIANATAEVINENGNAPISSVPSFTFTHPLRPPSQSPKTAPRTRPRLIPPSERYEAGQLPKNVFVTKVDVDVEYGQSMDAYQDGNEKKKKNGKKSAGYNESDIPPRKKQKASYWDDSSGETQIGVAPLPGAWESVEVVSGSALDTSTSNSQTNNLDRSEEIVMLDYGEDEATEDAHVNVNGYKYARSYPDFVSTDRVQRDYDTSYSQHLTIQDENEDDGNPGDVGVEELGGEEESKQVLIWTVAEDPERWEVFPKVDTEGQVKLSPGVLVGWKALTLNPATFSPEIMLHIGSIVFVSANSNLNAIVPQLIKVKLLPRPGVDSEDIELDDEGIDEEGNKTFSWNEVIDMGWRILEGIST</sequence>
<feature type="region of interest" description="Disordered" evidence="1">
    <location>
        <begin position="188"/>
        <end position="217"/>
    </location>
</feature>
<evidence type="ECO:0008006" key="4">
    <source>
        <dbReference type="Google" id="ProtNLM"/>
    </source>
</evidence>
<name>A0ABR1ISY7_9AGAR</name>
<feature type="region of interest" description="Disordered" evidence="1">
    <location>
        <begin position="88"/>
        <end position="165"/>
    </location>
</feature>
<feature type="region of interest" description="Disordered" evidence="1">
    <location>
        <begin position="568"/>
        <end position="591"/>
    </location>
</feature>
<keyword evidence="3" id="KW-1185">Reference proteome</keyword>
<accession>A0ABR1ISY7</accession>
<organism evidence="2 3">
    <name type="scientific">Marasmiellus scandens</name>
    <dbReference type="NCBI Taxonomy" id="2682957"/>
    <lineage>
        <taxon>Eukaryota</taxon>
        <taxon>Fungi</taxon>
        <taxon>Dikarya</taxon>
        <taxon>Basidiomycota</taxon>
        <taxon>Agaricomycotina</taxon>
        <taxon>Agaricomycetes</taxon>
        <taxon>Agaricomycetidae</taxon>
        <taxon>Agaricales</taxon>
        <taxon>Marasmiineae</taxon>
        <taxon>Omphalotaceae</taxon>
        <taxon>Marasmiellus</taxon>
    </lineage>
</organism>
<gene>
    <name evidence="2" type="ORF">VKT23_017189</name>
</gene>
<feature type="region of interest" description="Disordered" evidence="1">
    <location>
        <begin position="438"/>
        <end position="478"/>
    </location>
</feature>
<reference evidence="2 3" key="1">
    <citation type="submission" date="2024-01" db="EMBL/GenBank/DDBJ databases">
        <title>A draft genome for the cacao thread blight pathogen Marasmiellus scandens.</title>
        <authorList>
            <person name="Baruah I.K."/>
            <person name="Leung J."/>
            <person name="Bukari Y."/>
            <person name="Amoako-Attah I."/>
            <person name="Meinhardt L.W."/>
            <person name="Bailey B.A."/>
            <person name="Cohen S.P."/>
        </authorList>
    </citation>
    <scope>NUCLEOTIDE SEQUENCE [LARGE SCALE GENOMIC DNA]</scope>
    <source>
        <strain evidence="2 3">GH-19</strain>
    </source>
</reference>
<evidence type="ECO:0000313" key="3">
    <source>
        <dbReference type="Proteomes" id="UP001498398"/>
    </source>
</evidence>
<dbReference type="EMBL" id="JBANRG010000069">
    <property type="protein sequence ID" value="KAK7440248.1"/>
    <property type="molecule type" value="Genomic_DNA"/>
</dbReference>